<reference evidence="12 13" key="1">
    <citation type="journal article" date="2015" name="Nature">
        <title>rRNA introns, odd ribosomes, and small enigmatic genomes across a large radiation of phyla.</title>
        <authorList>
            <person name="Brown C.T."/>
            <person name="Hug L.A."/>
            <person name="Thomas B.C."/>
            <person name="Sharon I."/>
            <person name="Castelle C.J."/>
            <person name="Singh A."/>
            <person name="Wilkins M.J."/>
            <person name="Williams K.H."/>
            <person name="Banfield J.F."/>
        </authorList>
    </citation>
    <scope>NUCLEOTIDE SEQUENCE [LARGE SCALE GENOMIC DNA]</scope>
</reference>
<keyword evidence="4" id="KW-0963">Cytoplasm</keyword>
<dbReference type="NCBIfam" id="TIGR02076">
    <property type="entry name" value="pyrH_arch"/>
    <property type="match status" value="1"/>
</dbReference>
<keyword evidence="7 12" id="KW-0418">Kinase</keyword>
<dbReference type="Gene3D" id="3.40.1160.10">
    <property type="entry name" value="Acetylglutamate kinase-like"/>
    <property type="match status" value="1"/>
</dbReference>
<accession>A0A0G0LBI1</accession>
<dbReference type="EC" id="2.7.4.22" evidence="3"/>
<evidence type="ECO:0000256" key="4">
    <source>
        <dbReference type="ARBA" id="ARBA00022490"/>
    </source>
</evidence>
<evidence type="ECO:0000256" key="9">
    <source>
        <dbReference type="ARBA" id="ARBA00022975"/>
    </source>
</evidence>
<comment type="similarity">
    <text evidence="2">Belongs to the UMP kinase family.</text>
</comment>
<evidence type="ECO:0000256" key="5">
    <source>
        <dbReference type="ARBA" id="ARBA00022679"/>
    </source>
</evidence>
<dbReference type="AlphaFoldDB" id="A0A0G0LBI1"/>
<comment type="caution">
    <text evidence="12">The sequence shown here is derived from an EMBL/GenBank/DDBJ whole genome shotgun (WGS) entry which is preliminary data.</text>
</comment>
<dbReference type="InterPro" id="IPR001048">
    <property type="entry name" value="Asp/Glu/Uridylate_kinase"/>
</dbReference>
<keyword evidence="6" id="KW-0547">Nucleotide-binding</keyword>
<evidence type="ECO:0000256" key="7">
    <source>
        <dbReference type="ARBA" id="ARBA00022777"/>
    </source>
</evidence>
<evidence type="ECO:0000256" key="6">
    <source>
        <dbReference type="ARBA" id="ARBA00022741"/>
    </source>
</evidence>
<evidence type="ECO:0000256" key="3">
    <source>
        <dbReference type="ARBA" id="ARBA00012899"/>
    </source>
</evidence>
<dbReference type="SUPFAM" id="SSF53633">
    <property type="entry name" value="Carbamate kinase-like"/>
    <property type="match status" value="1"/>
</dbReference>
<dbReference type="Pfam" id="PF00696">
    <property type="entry name" value="AA_kinase"/>
    <property type="match status" value="1"/>
</dbReference>
<comment type="pathway">
    <text evidence="1">Pyrimidine metabolism; CTP biosynthesis via de novo pathway; UDP from UMP (UMPK route): step 1/1.</text>
</comment>
<dbReference type="PANTHER" id="PTHR42833">
    <property type="entry name" value="URIDYLATE KINASE"/>
    <property type="match status" value="1"/>
</dbReference>
<feature type="domain" description="Aspartate/glutamate/uridylate kinase" evidence="11">
    <location>
        <begin position="10"/>
        <end position="210"/>
    </location>
</feature>
<dbReference type="Proteomes" id="UP000033934">
    <property type="component" value="Unassembled WGS sequence"/>
</dbReference>
<evidence type="ECO:0000313" key="12">
    <source>
        <dbReference type="EMBL" id="KKQ89388.1"/>
    </source>
</evidence>
<dbReference type="GO" id="GO:0005524">
    <property type="term" value="F:ATP binding"/>
    <property type="evidence" value="ECO:0007669"/>
    <property type="project" value="UniProtKB-KW"/>
</dbReference>
<evidence type="ECO:0000313" key="13">
    <source>
        <dbReference type="Proteomes" id="UP000033934"/>
    </source>
</evidence>
<gene>
    <name evidence="12" type="ORF">UT11_C0027G0008</name>
</gene>
<organism evidence="12 13">
    <name type="scientific">Berkelbacteria bacterium GW2011_GWA2_38_9</name>
    <dbReference type="NCBI Taxonomy" id="1618334"/>
    <lineage>
        <taxon>Bacteria</taxon>
        <taxon>Candidatus Berkelbacteria</taxon>
    </lineage>
</organism>
<dbReference type="PANTHER" id="PTHR42833:SF4">
    <property type="entry name" value="URIDYLATE KINASE PUMPKIN, CHLOROPLASTIC"/>
    <property type="match status" value="1"/>
</dbReference>
<dbReference type="InterPro" id="IPR036393">
    <property type="entry name" value="AceGlu_kinase-like_sf"/>
</dbReference>
<name>A0A0G0LBI1_9BACT</name>
<evidence type="ECO:0000256" key="1">
    <source>
        <dbReference type="ARBA" id="ARBA00004791"/>
    </source>
</evidence>
<dbReference type="InterPro" id="IPR011818">
    <property type="entry name" value="Uridylate_kinase_arch/spir"/>
</dbReference>
<sequence length="232" mass="26089">MTMNLGYPQLTIIALGGSIMVPGEIDHNFLINFKTFIELYTNKGFHFVIVAGGGRTSRNFQEAAEKVIDISDEDKDWLGIHATRLNAHLLRTIFRDIADPYVIDSRGKIIKIEFPVTIASGWQPGWSTDYIATCLAVDFDMKKIIIAGKPDHVYDKDNQKYPDAKPLPKLSWSQYRQLIPDKWIPGFSSPVDPVAAKLAEEHKIQATIINGRDLINFAQVLDEKEFVGTVIS</sequence>
<dbReference type="GO" id="GO:0033862">
    <property type="term" value="F:UMP kinase activity"/>
    <property type="evidence" value="ECO:0007669"/>
    <property type="project" value="UniProtKB-EC"/>
</dbReference>
<dbReference type="GO" id="GO:0006225">
    <property type="term" value="P:UDP biosynthetic process"/>
    <property type="evidence" value="ECO:0007669"/>
    <property type="project" value="TreeGrafter"/>
</dbReference>
<keyword evidence="9" id="KW-0665">Pyrimidine biosynthesis</keyword>
<protein>
    <recommendedName>
        <fullName evidence="3">UMP kinase</fullName>
        <ecNumber evidence="3">2.7.4.22</ecNumber>
    </recommendedName>
    <alternativeName>
        <fullName evidence="10">Uridine monophosphate kinase</fullName>
    </alternativeName>
</protein>
<evidence type="ECO:0000256" key="8">
    <source>
        <dbReference type="ARBA" id="ARBA00022840"/>
    </source>
</evidence>
<keyword evidence="5" id="KW-0808">Transferase</keyword>
<evidence type="ECO:0000259" key="11">
    <source>
        <dbReference type="Pfam" id="PF00696"/>
    </source>
</evidence>
<proteinExistence type="inferred from homology"/>
<evidence type="ECO:0000256" key="10">
    <source>
        <dbReference type="ARBA" id="ARBA00032092"/>
    </source>
</evidence>
<keyword evidence="8" id="KW-0067">ATP-binding</keyword>
<evidence type="ECO:0000256" key="2">
    <source>
        <dbReference type="ARBA" id="ARBA00007614"/>
    </source>
</evidence>
<dbReference type="EMBL" id="LBVO01000027">
    <property type="protein sequence ID" value="KKQ89388.1"/>
    <property type="molecule type" value="Genomic_DNA"/>
</dbReference>